<sequence>MTSMTDAGYRVVSRARHVRINCCCAAYSERCDPPQRAIAALLKG</sequence>
<comment type="caution">
    <text evidence="1">The sequence shown here is derived from an EMBL/GenBank/DDBJ whole genome shotgun (WGS) entry which is preliminary data.</text>
</comment>
<dbReference type="EMBL" id="JAVRIC010000031">
    <property type="protein sequence ID" value="MDT0498982.1"/>
    <property type="molecule type" value="Genomic_DNA"/>
</dbReference>
<organism evidence="1 2">
    <name type="scientific">Banduia mediterranea</name>
    <dbReference type="NCBI Taxonomy" id="3075609"/>
    <lineage>
        <taxon>Bacteria</taxon>
        <taxon>Pseudomonadati</taxon>
        <taxon>Pseudomonadota</taxon>
        <taxon>Gammaproteobacteria</taxon>
        <taxon>Nevskiales</taxon>
        <taxon>Algiphilaceae</taxon>
        <taxon>Banduia</taxon>
    </lineage>
</organism>
<reference evidence="1 2" key="1">
    <citation type="submission" date="2023-09" db="EMBL/GenBank/DDBJ databases">
        <authorList>
            <person name="Rey-Velasco X."/>
        </authorList>
    </citation>
    <scope>NUCLEOTIDE SEQUENCE [LARGE SCALE GENOMIC DNA]</scope>
    <source>
        <strain evidence="1 2">W345</strain>
    </source>
</reference>
<evidence type="ECO:0000313" key="1">
    <source>
        <dbReference type="EMBL" id="MDT0498982.1"/>
    </source>
</evidence>
<proteinExistence type="predicted"/>
<name>A0ABU2WM81_9GAMM</name>
<dbReference type="RefSeq" id="WP_311366394.1">
    <property type="nucleotide sequence ID" value="NZ_JAVRIC010000031.1"/>
</dbReference>
<evidence type="ECO:0000313" key="2">
    <source>
        <dbReference type="Proteomes" id="UP001254608"/>
    </source>
</evidence>
<dbReference type="Proteomes" id="UP001254608">
    <property type="component" value="Unassembled WGS sequence"/>
</dbReference>
<protein>
    <submittedName>
        <fullName evidence="1">Uncharacterized protein</fullName>
    </submittedName>
</protein>
<keyword evidence="2" id="KW-1185">Reference proteome</keyword>
<gene>
    <name evidence="1" type="ORF">RM530_16685</name>
</gene>
<accession>A0ABU2WM81</accession>